<evidence type="ECO:0000256" key="1">
    <source>
        <dbReference type="SAM" id="Phobius"/>
    </source>
</evidence>
<sequence>MGSRFEMGFGGALAAREENGAPWVPPWWQRFVIVPLAVPAMYIVFPVDRDNFNLSNLLKPAAWTLGVYYIVILPIFDIRRYRWDKKHGE</sequence>
<organism evidence="2 3">
    <name type="scientific">Corynebacterium coyleae</name>
    <dbReference type="NCBI Taxonomy" id="53374"/>
    <lineage>
        <taxon>Bacteria</taxon>
        <taxon>Bacillati</taxon>
        <taxon>Actinomycetota</taxon>
        <taxon>Actinomycetes</taxon>
        <taxon>Mycobacteriales</taxon>
        <taxon>Corynebacteriaceae</taxon>
        <taxon>Corynebacterium</taxon>
    </lineage>
</organism>
<dbReference type="EMBL" id="JAAUVV010000015">
    <property type="protein sequence ID" value="NJJ04332.1"/>
    <property type="molecule type" value="Genomic_DNA"/>
</dbReference>
<evidence type="ECO:0000313" key="2">
    <source>
        <dbReference type="EMBL" id="NJJ04332.1"/>
    </source>
</evidence>
<name>A0AAP6XNZ7_9CORY</name>
<accession>A0AAP6XNZ7</accession>
<feature type="transmembrane region" description="Helical" evidence="1">
    <location>
        <begin position="57"/>
        <end position="76"/>
    </location>
</feature>
<dbReference type="RefSeq" id="WP_141739333.1">
    <property type="nucleotide sequence ID" value="NZ_CP083648.1"/>
</dbReference>
<keyword evidence="1" id="KW-0472">Membrane</keyword>
<keyword evidence="1" id="KW-0812">Transmembrane</keyword>
<dbReference type="AlphaFoldDB" id="A0AAP6XNZ7"/>
<reference evidence="2 3" key="1">
    <citation type="submission" date="2020-03" db="EMBL/GenBank/DDBJ databases">
        <title>Draft genome sequences of bacterial isolates from the female urobiome.</title>
        <authorList>
            <person name="Miller-Ensminger T."/>
            <person name="Wolfe A.J."/>
            <person name="Putonti C."/>
        </authorList>
    </citation>
    <scope>NUCLEOTIDE SEQUENCE [LARGE SCALE GENOMIC DNA]</scope>
    <source>
        <strain evidence="2 3">UMB8490</strain>
    </source>
</reference>
<feature type="transmembrane region" description="Helical" evidence="1">
    <location>
        <begin position="27"/>
        <end position="45"/>
    </location>
</feature>
<evidence type="ECO:0000313" key="3">
    <source>
        <dbReference type="Proteomes" id="UP000591626"/>
    </source>
</evidence>
<proteinExistence type="predicted"/>
<protein>
    <submittedName>
        <fullName evidence="2">Uncharacterized protein</fullName>
    </submittedName>
</protein>
<gene>
    <name evidence="2" type="ORF">HC138_08230</name>
</gene>
<comment type="caution">
    <text evidence="2">The sequence shown here is derived from an EMBL/GenBank/DDBJ whole genome shotgun (WGS) entry which is preliminary data.</text>
</comment>
<dbReference type="Proteomes" id="UP000591626">
    <property type="component" value="Unassembled WGS sequence"/>
</dbReference>
<keyword evidence="1" id="KW-1133">Transmembrane helix</keyword>